<keyword evidence="2" id="KW-1185">Reference proteome</keyword>
<reference evidence="1 2" key="1">
    <citation type="journal article" date="2021" name="Arch. Microbiol.">
        <title>Myceligenerans indicum sp. nov., an actinobacterium isolated from mangrove sediment of Sundarbans, India.</title>
        <authorList>
            <person name="Asha K."/>
            <person name="Bhadury P."/>
        </authorList>
    </citation>
    <scope>NUCLEOTIDE SEQUENCE [LARGE SCALE GENOMIC DNA]</scope>
    <source>
        <strain evidence="1 2">I2</strain>
    </source>
</reference>
<gene>
    <name evidence="1" type="ORF">HGK34_21020</name>
</gene>
<protein>
    <submittedName>
        <fullName evidence="1">Uncharacterized protein</fullName>
    </submittedName>
</protein>
<evidence type="ECO:0000313" key="2">
    <source>
        <dbReference type="Proteomes" id="UP000675409"/>
    </source>
</evidence>
<name>A0ABS1LRE2_9MICO</name>
<dbReference type="EMBL" id="JABBYC010000076">
    <property type="protein sequence ID" value="MBL0888728.1"/>
    <property type="molecule type" value="Genomic_DNA"/>
</dbReference>
<sequence>MLGSSQAAESDLYAVGDSGVRYVKVESTGGGSWTDPRDYLDWLAEHADELPPGARAFATHPEHYDFSHPWCPRSASFDRMSTRFTDDGVVVTLVLAAYGGAPPEFVLRYEGVTSVHSDSEHDEGPRSNLLVDEILPDDEGGVRHELAFTGGTITVVASDFTAGWSGPGSPGDPQDRPEWWSFDNPATLVHLLRQRRRMFVSDDSFSTLAAFVTGAFWTLQADLPGFSRWLTARLGAAGEHIIWQHHIVCHIAGPDRTGTRADDLTAGENVKACALALDLLTEWLAEQGYVAE</sequence>
<accession>A0ABS1LRE2</accession>
<evidence type="ECO:0000313" key="1">
    <source>
        <dbReference type="EMBL" id="MBL0888728.1"/>
    </source>
</evidence>
<dbReference type="RefSeq" id="WP_201851151.1">
    <property type="nucleotide sequence ID" value="NZ_JABBYC010000076.1"/>
</dbReference>
<organism evidence="1 2">
    <name type="scientific">Myceligenerans indicum</name>
    <dbReference type="NCBI Taxonomy" id="2593663"/>
    <lineage>
        <taxon>Bacteria</taxon>
        <taxon>Bacillati</taxon>
        <taxon>Actinomycetota</taxon>
        <taxon>Actinomycetes</taxon>
        <taxon>Micrococcales</taxon>
        <taxon>Promicromonosporaceae</taxon>
        <taxon>Myceligenerans</taxon>
    </lineage>
</organism>
<comment type="caution">
    <text evidence="1">The sequence shown here is derived from an EMBL/GenBank/DDBJ whole genome shotgun (WGS) entry which is preliminary data.</text>
</comment>
<dbReference type="Proteomes" id="UP000675409">
    <property type="component" value="Unassembled WGS sequence"/>
</dbReference>
<proteinExistence type="predicted"/>